<keyword evidence="3" id="KW-0804">Transcription</keyword>
<keyword evidence="1" id="KW-0805">Transcription regulation</keyword>
<accession>A0ABV7VGE2</accession>
<evidence type="ECO:0000313" key="5">
    <source>
        <dbReference type="EMBL" id="MFC3675676.1"/>
    </source>
</evidence>
<dbReference type="Pfam" id="PF12833">
    <property type="entry name" value="HTH_18"/>
    <property type="match status" value="1"/>
</dbReference>
<dbReference type="EMBL" id="JBHRYJ010000001">
    <property type="protein sequence ID" value="MFC3675676.1"/>
    <property type="molecule type" value="Genomic_DNA"/>
</dbReference>
<gene>
    <name evidence="5" type="ORF">ACFOOQ_08995</name>
</gene>
<organism evidence="5 6">
    <name type="scientific">Ferrovibrio xuzhouensis</name>
    <dbReference type="NCBI Taxonomy" id="1576914"/>
    <lineage>
        <taxon>Bacteria</taxon>
        <taxon>Pseudomonadati</taxon>
        <taxon>Pseudomonadota</taxon>
        <taxon>Alphaproteobacteria</taxon>
        <taxon>Rhodospirillales</taxon>
        <taxon>Rhodospirillaceae</taxon>
        <taxon>Ferrovibrio</taxon>
    </lineage>
</organism>
<dbReference type="PROSITE" id="PS01124">
    <property type="entry name" value="HTH_ARAC_FAMILY_2"/>
    <property type="match status" value="1"/>
</dbReference>
<dbReference type="InterPro" id="IPR009057">
    <property type="entry name" value="Homeodomain-like_sf"/>
</dbReference>
<evidence type="ECO:0000313" key="6">
    <source>
        <dbReference type="Proteomes" id="UP001595711"/>
    </source>
</evidence>
<evidence type="ECO:0000256" key="2">
    <source>
        <dbReference type="ARBA" id="ARBA00023125"/>
    </source>
</evidence>
<dbReference type="InterPro" id="IPR018060">
    <property type="entry name" value="HTH_AraC"/>
</dbReference>
<dbReference type="PANTHER" id="PTHR46796">
    <property type="entry name" value="HTH-TYPE TRANSCRIPTIONAL ACTIVATOR RHAS-RELATED"/>
    <property type="match status" value="1"/>
</dbReference>
<evidence type="ECO:0000256" key="3">
    <source>
        <dbReference type="ARBA" id="ARBA00023163"/>
    </source>
</evidence>
<comment type="caution">
    <text evidence="5">The sequence shown here is derived from an EMBL/GenBank/DDBJ whole genome shotgun (WGS) entry which is preliminary data.</text>
</comment>
<feature type="domain" description="HTH araC/xylS-type" evidence="4">
    <location>
        <begin position="217"/>
        <end position="318"/>
    </location>
</feature>
<sequence length="326" mass="33852">MADPAPASASVSRTDWLSRLLDLVPVRGELELRCSFGAPWRVDEAPAPAGEMPYHVVLAGTALLDDAAGGAPRQLGPGDILLLPGGGAHRLHDGSGAAPSPVRKHRGAAVILQENTGSGARFDMLCGRFVLAPMHDRLLRGYLPPRLVVPAAADPASATATQVAGLVALLRGESVSDSLGARAMLNALSTALFALVLRRASETDAAPDGLLALAGHPRLAPALGAMFADPVHPWTLEALAALCNMSRATAARQFDQHLGRSAADLLADIRMTVAAAELAKPHVSTGAAADAAGYQSEAAFQRAFKTRMGLTPAQWRRQAMGGGEDR</sequence>
<dbReference type="Gene3D" id="1.10.10.60">
    <property type="entry name" value="Homeodomain-like"/>
    <property type="match status" value="1"/>
</dbReference>
<proteinExistence type="predicted"/>
<dbReference type="RefSeq" id="WP_379724693.1">
    <property type="nucleotide sequence ID" value="NZ_JBHRYJ010000001.1"/>
</dbReference>
<protein>
    <submittedName>
        <fullName evidence="5">Cupin domain-containing protein</fullName>
    </submittedName>
</protein>
<evidence type="ECO:0000256" key="1">
    <source>
        <dbReference type="ARBA" id="ARBA00023015"/>
    </source>
</evidence>
<keyword evidence="2" id="KW-0238">DNA-binding</keyword>
<dbReference type="Proteomes" id="UP001595711">
    <property type="component" value="Unassembled WGS sequence"/>
</dbReference>
<dbReference type="InterPro" id="IPR032783">
    <property type="entry name" value="AraC_lig"/>
</dbReference>
<dbReference type="SUPFAM" id="SSF46689">
    <property type="entry name" value="Homeodomain-like"/>
    <property type="match status" value="2"/>
</dbReference>
<dbReference type="Pfam" id="PF12852">
    <property type="entry name" value="Cupin_6"/>
    <property type="match status" value="1"/>
</dbReference>
<dbReference type="SMART" id="SM00342">
    <property type="entry name" value="HTH_ARAC"/>
    <property type="match status" value="1"/>
</dbReference>
<reference evidence="6" key="1">
    <citation type="journal article" date="2019" name="Int. J. Syst. Evol. Microbiol.">
        <title>The Global Catalogue of Microorganisms (GCM) 10K type strain sequencing project: providing services to taxonomists for standard genome sequencing and annotation.</title>
        <authorList>
            <consortium name="The Broad Institute Genomics Platform"/>
            <consortium name="The Broad Institute Genome Sequencing Center for Infectious Disease"/>
            <person name="Wu L."/>
            <person name="Ma J."/>
        </authorList>
    </citation>
    <scope>NUCLEOTIDE SEQUENCE [LARGE SCALE GENOMIC DNA]</scope>
    <source>
        <strain evidence="6">KCTC 42182</strain>
    </source>
</reference>
<keyword evidence="6" id="KW-1185">Reference proteome</keyword>
<dbReference type="PANTHER" id="PTHR46796:SF7">
    <property type="entry name" value="ARAC FAMILY TRANSCRIPTIONAL REGULATOR"/>
    <property type="match status" value="1"/>
</dbReference>
<dbReference type="InterPro" id="IPR050204">
    <property type="entry name" value="AraC_XylS_family_regulators"/>
</dbReference>
<evidence type="ECO:0000259" key="4">
    <source>
        <dbReference type="PROSITE" id="PS01124"/>
    </source>
</evidence>
<dbReference type="CDD" id="cd06995">
    <property type="entry name" value="cupin_YkgD-like_N"/>
    <property type="match status" value="1"/>
</dbReference>
<name>A0ABV7VGE2_9PROT</name>